<keyword evidence="1" id="KW-0812">Transmembrane</keyword>
<dbReference type="GO" id="GO:0016746">
    <property type="term" value="F:acyltransferase activity"/>
    <property type="evidence" value="ECO:0007669"/>
    <property type="project" value="UniProtKB-KW"/>
</dbReference>
<evidence type="ECO:0000313" key="3">
    <source>
        <dbReference type="EMBL" id="SMP72107.1"/>
    </source>
</evidence>
<keyword evidence="4" id="KW-1185">Reference proteome</keyword>
<keyword evidence="1" id="KW-0472">Membrane</keyword>
<evidence type="ECO:0000256" key="1">
    <source>
        <dbReference type="SAM" id="Phobius"/>
    </source>
</evidence>
<keyword evidence="3" id="KW-0012">Acyltransferase</keyword>
<keyword evidence="3" id="KW-0808">Transferase</keyword>
<feature type="transmembrane region" description="Helical" evidence="1">
    <location>
        <begin position="107"/>
        <end position="127"/>
    </location>
</feature>
<dbReference type="EMBL" id="FXUL01000017">
    <property type="protein sequence ID" value="SMP72107.1"/>
    <property type="molecule type" value="Genomic_DNA"/>
</dbReference>
<sequence>MPASLSLYLDLVRFLAAIAVLLFHLWPQWMPGFPLPWPGHAAVIVFFVLSGYMIAHAAHQPGVDLRTYLQHRAARILSVALPALMLSVAVAPFAGVTPIHSSGPMDLSPAAFWGRIAASLLFIAQSWNLSLAPPYNPPYWSLCYEVWYYVMYGAWLFAPRRWRWPAVLLAMLCAGPKILLLAPVWLLGVATWHLRGRLPSGLAVLFFYGCMLAGLLLFWFDVGVLLRNRMLVHWPEAAQQLNESALFIGDYLLGIAVAGNFLGAVALGERLKPLLRIERPVRFAASYSFSIYLYHMPLAVLLWNGLGLHSPLQMAAVLAAMLLALGTLTERQLPLCRRVMRRALA</sequence>
<feature type="transmembrane region" description="Helical" evidence="1">
    <location>
        <begin position="7"/>
        <end position="25"/>
    </location>
</feature>
<name>A0ABY1QI61_9BURK</name>
<feature type="transmembrane region" description="Helical" evidence="1">
    <location>
        <begin position="246"/>
        <end position="268"/>
    </location>
</feature>
<reference evidence="3 4" key="1">
    <citation type="submission" date="2017-05" db="EMBL/GenBank/DDBJ databases">
        <authorList>
            <person name="Varghese N."/>
            <person name="Submissions S."/>
        </authorList>
    </citation>
    <scope>NUCLEOTIDE SEQUENCE [LARGE SCALE GENOMIC DNA]</scope>
    <source>
        <strain evidence="3 4">DSM 26001</strain>
    </source>
</reference>
<feature type="transmembrane region" description="Helical" evidence="1">
    <location>
        <begin position="37"/>
        <end position="55"/>
    </location>
</feature>
<comment type="caution">
    <text evidence="3">The sequence shown here is derived from an EMBL/GenBank/DDBJ whole genome shotgun (WGS) entry which is preliminary data.</text>
</comment>
<dbReference type="InterPro" id="IPR002656">
    <property type="entry name" value="Acyl_transf_3_dom"/>
</dbReference>
<protein>
    <submittedName>
        <fullName evidence="3">Peptidoglycan/LPS O-acetylase OafA/YrhL, contains acyltransferase and SGNH-hydrolase domains</fullName>
    </submittedName>
</protein>
<feature type="transmembrane region" description="Helical" evidence="1">
    <location>
        <begin position="164"/>
        <end position="190"/>
    </location>
</feature>
<feature type="transmembrane region" description="Helical" evidence="1">
    <location>
        <begin position="76"/>
        <end position="95"/>
    </location>
</feature>
<feature type="domain" description="Acyltransferase 3" evidence="2">
    <location>
        <begin position="8"/>
        <end position="324"/>
    </location>
</feature>
<dbReference type="RefSeq" id="WP_283444037.1">
    <property type="nucleotide sequence ID" value="NZ_FXUL01000017.1"/>
</dbReference>
<evidence type="ECO:0000259" key="2">
    <source>
        <dbReference type="Pfam" id="PF01757"/>
    </source>
</evidence>
<evidence type="ECO:0000313" key="4">
    <source>
        <dbReference type="Proteomes" id="UP001158049"/>
    </source>
</evidence>
<keyword evidence="1" id="KW-1133">Transmembrane helix</keyword>
<feature type="transmembrane region" description="Helical" evidence="1">
    <location>
        <begin position="289"/>
        <end position="306"/>
    </location>
</feature>
<dbReference type="InterPro" id="IPR050879">
    <property type="entry name" value="Acyltransferase_3"/>
</dbReference>
<organism evidence="3 4">
    <name type="scientific">Noviherbaspirillum suwonense</name>
    <dbReference type="NCBI Taxonomy" id="1224511"/>
    <lineage>
        <taxon>Bacteria</taxon>
        <taxon>Pseudomonadati</taxon>
        <taxon>Pseudomonadota</taxon>
        <taxon>Betaproteobacteria</taxon>
        <taxon>Burkholderiales</taxon>
        <taxon>Oxalobacteraceae</taxon>
        <taxon>Noviherbaspirillum</taxon>
    </lineage>
</organism>
<dbReference type="PANTHER" id="PTHR23028">
    <property type="entry name" value="ACETYLTRANSFERASE"/>
    <property type="match status" value="1"/>
</dbReference>
<dbReference type="Pfam" id="PF01757">
    <property type="entry name" value="Acyl_transf_3"/>
    <property type="match status" value="1"/>
</dbReference>
<feature type="transmembrane region" description="Helical" evidence="1">
    <location>
        <begin position="139"/>
        <end position="158"/>
    </location>
</feature>
<dbReference type="Proteomes" id="UP001158049">
    <property type="component" value="Unassembled WGS sequence"/>
</dbReference>
<feature type="transmembrane region" description="Helical" evidence="1">
    <location>
        <begin position="312"/>
        <end position="329"/>
    </location>
</feature>
<gene>
    <name evidence="3" type="ORF">SAMN06295970_117142</name>
</gene>
<accession>A0ABY1QI61</accession>
<feature type="transmembrane region" description="Helical" evidence="1">
    <location>
        <begin position="202"/>
        <end position="226"/>
    </location>
</feature>
<proteinExistence type="predicted"/>